<proteinExistence type="predicted"/>
<reference evidence="1" key="2">
    <citation type="submission" date="2020-06" db="EMBL/GenBank/DDBJ databases">
        <authorList>
            <person name="Sheffer M."/>
        </authorList>
    </citation>
    <scope>NUCLEOTIDE SEQUENCE</scope>
</reference>
<dbReference type="AlphaFoldDB" id="A0A8T0FP79"/>
<dbReference type="Proteomes" id="UP000807504">
    <property type="component" value="Unassembled WGS sequence"/>
</dbReference>
<sequence>MAAFSGQTMSDFISVHIHKRQNLLKGDLNIGNQAIQKPYDVPSRAVCMPPPFMIRIGISLNSSNKQRKQSRAQHRSLWDTLVNLNFPETVSLNFNVSGLQEGIDS</sequence>
<protein>
    <submittedName>
        <fullName evidence="1">Uncharacterized protein</fullName>
    </submittedName>
</protein>
<comment type="caution">
    <text evidence="1">The sequence shown here is derived from an EMBL/GenBank/DDBJ whole genome shotgun (WGS) entry which is preliminary data.</text>
</comment>
<name>A0A8T0FP79_ARGBR</name>
<evidence type="ECO:0000313" key="1">
    <source>
        <dbReference type="EMBL" id="KAF8792372.1"/>
    </source>
</evidence>
<gene>
    <name evidence="1" type="ORF">HNY73_003975</name>
</gene>
<organism evidence="1 2">
    <name type="scientific">Argiope bruennichi</name>
    <name type="common">Wasp spider</name>
    <name type="synonym">Aranea bruennichi</name>
    <dbReference type="NCBI Taxonomy" id="94029"/>
    <lineage>
        <taxon>Eukaryota</taxon>
        <taxon>Metazoa</taxon>
        <taxon>Ecdysozoa</taxon>
        <taxon>Arthropoda</taxon>
        <taxon>Chelicerata</taxon>
        <taxon>Arachnida</taxon>
        <taxon>Araneae</taxon>
        <taxon>Araneomorphae</taxon>
        <taxon>Entelegynae</taxon>
        <taxon>Araneoidea</taxon>
        <taxon>Araneidae</taxon>
        <taxon>Argiope</taxon>
    </lineage>
</organism>
<evidence type="ECO:0000313" key="2">
    <source>
        <dbReference type="Proteomes" id="UP000807504"/>
    </source>
</evidence>
<keyword evidence="2" id="KW-1185">Reference proteome</keyword>
<dbReference type="EMBL" id="JABXBU010000003">
    <property type="protein sequence ID" value="KAF8792372.1"/>
    <property type="molecule type" value="Genomic_DNA"/>
</dbReference>
<accession>A0A8T0FP79</accession>
<reference evidence="1" key="1">
    <citation type="journal article" date="2020" name="bioRxiv">
        <title>Chromosome-level reference genome of the European wasp spider Argiope bruennichi: a resource for studies on range expansion and evolutionary adaptation.</title>
        <authorList>
            <person name="Sheffer M.M."/>
            <person name="Hoppe A."/>
            <person name="Krehenwinkel H."/>
            <person name="Uhl G."/>
            <person name="Kuss A.W."/>
            <person name="Jensen L."/>
            <person name="Jensen C."/>
            <person name="Gillespie R.G."/>
            <person name="Hoff K.J."/>
            <person name="Prost S."/>
        </authorList>
    </citation>
    <scope>NUCLEOTIDE SEQUENCE</scope>
</reference>